<evidence type="ECO:0000256" key="5">
    <source>
        <dbReference type="ARBA" id="ARBA00022519"/>
    </source>
</evidence>
<evidence type="ECO:0000313" key="13">
    <source>
        <dbReference type="EMBL" id="MEI1249485.1"/>
    </source>
</evidence>
<dbReference type="NCBIfam" id="TIGR01843">
    <property type="entry name" value="type_I_hlyD"/>
    <property type="match status" value="1"/>
</dbReference>
<keyword evidence="7 9" id="KW-1133">Transmembrane helix</keyword>
<dbReference type="PRINTS" id="PR01490">
    <property type="entry name" value="RTXTOXIND"/>
</dbReference>
<organism evidence="13 14">
    <name type="scientific">Rhizobium aouanii</name>
    <dbReference type="NCBI Taxonomy" id="3118145"/>
    <lineage>
        <taxon>Bacteria</taxon>
        <taxon>Pseudomonadati</taxon>
        <taxon>Pseudomonadota</taxon>
        <taxon>Alphaproteobacteria</taxon>
        <taxon>Hyphomicrobiales</taxon>
        <taxon>Rhizobiaceae</taxon>
        <taxon>Rhizobium/Agrobacterium group</taxon>
        <taxon>Rhizobium</taxon>
    </lineage>
</organism>
<accession>A0ABU8CL24</accession>
<dbReference type="RefSeq" id="WP_335913299.1">
    <property type="nucleotide sequence ID" value="NZ_JBAMYB010000008.1"/>
</dbReference>
<dbReference type="InterPro" id="IPR050739">
    <property type="entry name" value="MFP"/>
</dbReference>
<keyword evidence="4 9" id="KW-1003">Cell membrane</keyword>
<keyword evidence="10" id="KW-0175">Coiled coil</keyword>
<keyword evidence="14" id="KW-1185">Reference proteome</keyword>
<dbReference type="Gene3D" id="2.40.30.170">
    <property type="match status" value="1"/>
</dbReference>
<feature type="domain" description="AprE-like beta-barrel" evidence="12">
    <location>
        <begin position="330"/>
        <end position="418"/>
    </location>
</feature>
<comment type="similarity">
    <text evidence="2 9">Belongs to the membrane fusion protein (MFP) (TC 8.A.1) family.</text>
</comment>
<reference evidence="13 14" key="1">
    <citation type="submission" date="2024-01" db="EMBL/GenBank/DDBJ databases">
        <title>Draft genome sequences of three bacterial strains isolated from Acacia saligna represent a potential new species within the genus Rhizobium.</title>
        <authorList>
            <person name="Tambong J.T."/>
            <person name="Mnasri B."/>
        </authorList>
    </citation>
    <scope>NUCLEOTIDE SEQUENCE [LARGE SCALE GENOMIC DNA]</scope>
    <source>
        <strain evidence="13 14">1AS12I</strain>
    </source>
</reference>
<evidence type="ECO:0000256" key="8">
    <source>
        <dbReference type="ARBA" id="ARBA00023136"/>
    </source>
</evidence>
<sequence length="441" mass="48059">MTPSTEDSSWKSKLRHSARTPALIGYGAILLMGGTFGLWGATVPISGAAVAAGTIAAAGRNIQMQHLEGGIVRSISIREGDAVHRGDTIMVLDDTAARTQLNRLAKQWLSLCIRIERLGAERDGATELAETGCGNQLPIDVDPTEIIYEEQKEFSARLARFRSEEAILGERLEQLNETRSGLGEQKAAVQKQAEVVKEELQRKQSLVERGLINRSDYTELLRIDADLLGQSAAIASEQATTGSQIAEAKEQVERLRTQRTEEAVTKLNESKNSVRDVEEQLAAAFAVLERTVINAPSDGIVVTSAYNIVGNVIGPGEKVMEILPTTDRPLVEAKVQPKDIDVVHSGQPARLRFTALDARLTPEVGAVVEQVSADRLVDEATQQPYYKALLQITGSLPNGVATDDLHPGMPVEVFISTEDRTFFDYLIKPLLDSTNHAFVED</sequence>
<keyword evidence="5 9" id="KW-0997">Cell inner membrane</keyword>
<evidence type="ECO:0000256" key="3">
    <source>
        <dbReference type="ARBA" id="ARBA00022448"/>
    </source>
</evidence>
<dbReference type="InterPro" id="IPR058781">
    <property type="entry name" value="HH_AprE-like"/>
</dbReference>
<proteinExistence type="inferred from homology"/>
<dbReference type="Proteomes" id="UP001531129">
    <property type="component" value="Unassembled WGS sequence"/>
</dbReference>
<evidence type="ECO:0000256" key="10">
    <source>
        <dbReference type="SAM" id="Coils"/>
    </source>
</evidence>
<feature type="transmembrane region" description="Helical" evidence="9">
    <location>
        <begin position="21"/>
        <end position="41"/>
    </location>
</feature>
<keyword evidence="3 9" id="KW-0813">Transport</keyword>
<feature type="domain" description="AprE-like long alpha-helical hairpin" evidence="11">
    <location>
        <begin position="97"/>
        <end position="284"/>
    </location>
</feature>
<feature type="coiled-coil region" evidence="10">
    <location>
        <begin position="158"/>
        <end position="206"/>
    </location>
</feature>
<dbReference type="PANTHER" id="PTHR30386">
    <property type="entry name" value="MEMBRANE FUSION SUBUNIT OF EMRAB-TOLC MULTIDRUG EFFLUX PUMP"/>
    <property type="match status" value="1"/>
</dbReference>
<evidence type="ECO:0000256" key="6">
    <source>
        <dbReference type="ARBA" id="ARBA00022692"/>
    </source>
</evidence>
<comment type="subcellular location">
    <subcellularLocation>
        <location evidence="1 9">Cell inner membrane</location>
        <topology evidence="1 9">Single-pass membrane protein</topology>
    </subcellularLocation>
</comment>
<evidence type="ECO:0000256" key="9">
    <source>
        <dbReference type="RuleBase" id="RU365093"/>
    </source>
</evidence>
<evidence type="ECO:0000256" key="4">
    <source>
        <dbReference type="ARBA" id="ARBA00022475"/>
    </source>
</evidence>
<protein>
    <recommendedName>
        <fullName evidence="9">Membrane fusion protein (MFP) family protein</fullName>
    </recommendedName>
</protein>
<comment type="caution">
    <text evidence="13">The sequence shown here is derived from an EMBL/GenBank/DDBJ whole genome shotgun (WGS) entry which is preliminary data.</text>
</comment>
<dbReference type="PROSITE" id="PS00543">
    <property type="entry name" value="HLYD_FAMILY"/>
    <property type="match status" value="1"/>
</dbReference>
<gene>
    <name evidence="13" type="ORF">V8Q02_16005</name>
</gene>
<evidence type="ECO:0000256" key="7">
    <source>
        <dbReference type="ARBA" id="ARBA00022989"/>
    </source>
</evidence>
<keyword evidence="8 9" id="KW-0472">Membrane</keyword>
<dbReference type="Pfam" id="PF26002">
    <property type="entry name" value="Beta-barrel_AprE"/>
    <property type="match status" value="1"/>
</dbReference>
<evidence type="ECO:0000256" key="2">
    <source>
        <dbReference type="ARBA" id="ARBA00009477"/>
    </source>
</evidence>
<feature type="coiled-coil region" evidence="10">
    <location>
        <begin position="245"/>
        <end position="280"/>
    </location>
</feature>
<dbReference type="PANTHER" id="PTHR30386:SF17">
    <property type="entry name" value="ALKALINE PROTEASE SECRETION PROTEIN APRE"/>
    <property type="match status" value="1"/>
</dbReference>
<dbReference type="InterPro" id="IPR006144">
    <property type="entry name" value="Secretion_HlyD_CS"/>
</dbReference>
<dbReference type="InterPro" id="IPR058982">
    <property type="entry name" value="Beta-barrel_AprE"/>
</dbReference>
<evidence type="ECO:0000313" key="14">
    <source>
        <dbReference type="Proteomes" id="UP001531129"/>
    </source>
</evidence>
<evidence type="ECO:0000259" key="11">
    <source>
        <dbReference type="Pfam" id="PF25994"/>
    </source>
</evidence>
<keyword evidence="6 9" id="KW-0812">Transmembrane</keyword>
<evidence type="ECO:0000256" key="1">
    <source>
        <dbReference type="ARBA" id="ARBA00004377"/>
    </source>
</evidence>
<dbReference type="EMBL" id="JBAMYC010000008">
    <property type="protein sequence ID" value="MEI1249485.1"/>
    <property type="molecule type" value="Genomic_DNA"/>
</dbReference>
<name>A0ABU8CL24_9HYPH</name>
<dbReference type="InterPro" id="IPR010129">
    <property type="entry name" value="T1SS_HlyD"/>
</dbReference>
<dbReference type="Pfam" id="PF25994">
    <property type="entry name" value="HH_AprE"/>
    <property type="match status" value="1"/>
</dbReference>
<evidence type="ECO:0000259" key="12">
    <source>
        <dbReference type="Pfam" id="PF26002"/>
    </source>
</evidence>